<evidence type="ECO:0000259" key="4">
    <source>
        <dbReference type="PROSITE" id="PS50949"/>
    </source>
</evidence>
<organism evidence="5 6">
    <name type="scientific">Acuticoccus mangrovi</name>
    <dbReference type="NCBI Taxonomy" id="2796142"/>
    <lineage>
        <taxon>Bacteria</taxon>
        <taxon>Pseudomonadati</taxon>
        <taxon>Pseudomonadota</taxon>
        <taxon>Alphaproteobacteria</taxon>
        <taxon>Hyphomicrobiales</taxon>
        <taxon>Amorphaceae</taxon>
        <taxon>Acuticoccus</taxon>
    </lineage>
</organism>
<keyword evidence="6" id="KW-1185">Reference proteome</keyword>
<dbReference type="InterPro" id="IPR036388">
    <property type="entry name" value="WH-like_DNA-bd_sf"/>
</dbReference>
<dbReference type="SUPFAM" id="SSF48008">
    <property type="entry name" value="GntR ligand-binding domain-like"/>
    <property type="match status" value="1"/>
</dbReference>
<dbReference type="RefSeq" id="WP_198882162.1">
    <property type="nucleotide sequence ID" value="NZ_JAEKJA010000007.1"/>
</dbReference>
<evidence type="ECO:0000256" key="3">
    <source>
        <dbReference type="ARBA" id="ARBA00023163"/>
    </source>
</evidence>
<accession>A0A934MLE4</accession>
<comment type="caution">
    <text evidence="5">The sequence shown here is derived from an EMBL/GenBank/DDBJ whole genome shotgun (WGS) entry which is preliminary data.</text>
</comment>
<sequence>MVLDDGADRSGMGRGMVSGAGSSAAARLYDDVRRRIISMEIAPDSILSRAELAREYGVSLTPVREAIQHLERDGLVVTFPQSRTVVTRIDASAMFEAHFLRVSVETEVVRKLAAGRHDDAWRQAGALIRMQESLVGDIDQIGMFYSLDDTFHRLLFTEIGHLGIYGLLSGLSGHLARARRLDVPRTEKMQAVVDEHRAVLDALLVNDPEGAAEAMRGHLSGTIRRIQALRAAHPNAFIAA</sequence>
<dbReference type="PROSITE" id="PS50949">
    <property type="entry name" value="HTH_GNTR"/>
    <property type="match status" value="1"/>
</dbReference>
<evidence type="ECO:0000256" key="1">
    <source>
        <dbReference type="ARBA" id="ARBA00023015"/>
    </source>
</evidence>
<gene>
    <name evidence="5" type="ORF">JCR33_11375</name>
</gene>
<dbReference type="PANTHER" id="PTHR43537:SF45">
    <property type="entry name" value="GNTR FAMILY REGULATORY PROTEIN"/>
    <property type="match status" value="1"/>
</dbReference>
<dbReference type="PANTHER" id="PTHR43537">
    <property type="entry name" value="TRANSCRIPTIONAL REGULATOR, GNTR FAMILY"/>
    <property type="match status" value="1"/>
</dbReference>
<dbReference type="EMBL" id="JAEKJA010000007">
    <property type="protein sequence ID" value="MBJ3776294.1"/>
    <property type="molecule type" value="Genomic_DNA"/>
</dbReference>
<evidence type="ECO:0000256" key="2">
    <source>
        <dbReference type="ARBA" id="ARBA00023125"/>
    </source>
</evidence>
<name>A0A934MLE4_9HYPH</name>
<dbReference type="AlphaFoldDB" id="A0A934MLE4"/>
<proteinExistence type="predicted"/>
<dbReference type="Gene3D" id="1.10.10.10">
    <property type="entry name" value="Winged helix-like DNA-binding domain superfamily/Winged helix DNA-binding domain"/>
    <property type="match status" value="1"/>
</dbReference>
<dbReference type="Pfam" id="PF07729">
    <property type="entry name" value="FCD"/>
    <property type="match status" value="1"/>
</dbReference>
<keyword evidence="1" id="KW-0805">Transcription regulation</keyword>
<feature type="domain" description="HTH gntR-type" evidence="4">
    <location>
        <begin position="22"/>
        <end position="89"/>
    </location>
</feature>
<dbReference type="InterPro" id="IPR036390">
    <property type="entry name" value="WH_DNA-bd_sf"/>
</dbReference>
<dbReference type="Proteomes" id="UP000609531">
    <property type="component" value="Unassembled WGS sequence"/>
</dbReference>
<dbReference type="InterPro" id="IPR000524">
    <property type="entry name" value="Tscrpt_reg_HTH_GntR"/>
</dbReference>
<reference evidence="5" key="1">
    <citation type="submission" date="2020-12" db="EMBL/GenBank/DDBJ databases">
        <title>Bacterial taxonomy.</title>
        <authorList>
            <person name="Pan X."/>
        </authorList>
    </citation>
    <scope>NUCLEOTIDE SEQUENCE</scope>
    <source>
        <strain evidence="5">B2012</strain>
    </source>
</reference>
<evidence type="ECO:0000313" key="6">
    <source>
        <dbReference type="Proteomes" id="UP000609531"/>
    </source>
</evidence>
<dbReference type="GO" id="GO:0003677">
    <property type="term" value="F:DNA binding"/>
    <property type="evidence" value="ECO:0007669"/>
    <property type="project" value="UniProtKB-KW"/>
</dbReference>
<keyword evidence="2" id="KW-0238">DNA-binding</keyword>
<dbReference type="CDD" id="cd07377">
    <property type="entry name" value="WHTH_GntR"/>
    <property type="match status" value="1"/>
</dbReference>
<dbReference type="SUPFAM" id="SSF46785">
    <property type="entry name" value="Winged helix' DNA-binding domain"/>
    <property type="match status" value="1"/>
</dbReference>
<protein>
    <submittedName>
        <fullName evidence="5">GntR family transcriptional regulator</fullName>
    </submittedName>
</protein>
<dbReference type="SMART" id="SM00345">
    <property type="entry name" value="HTH_GNTR"/>
    <property type="match status" value="1"/>
</dbReference>
<dbReference type="InterPro" id="IPR008920">
    <property type="entry name" value="TF_FadR/GntR_C"/>
</dbReference>
<evidence type="ECO:0000313" key="5">
    <source>
        <dbReference type="EMBL" id="MBJ3776294.1"/>
    </source>
</evidence>
<keyword evidence="3" id="KW-0804">Transcription</keyword>
<dbReference type="InterPro" id="IPR011711">
    <property type="entry name" value="GntR_C"/>
</dbReference>
<dbReference type="GO" id="GO:0003700">
    <property type="term" value="F:DNA-binding transcription factor activity"/>
    <property type="evidence" value="ECO:0007669"/>
    <property type="project" value="InterPro"/>
</dbReference>
<dbReference type="Pfam" id="PF00392">
    <property type="entry name" value="GntR"/>
    <property type="match status" value="1"/>
</dbReference>
<dbReference type="SMART" id="SM00895">
    <property type="entry name" value="FCD"/>
    <property type="match status" value="1"/>
</dbReference>
<dbReference type="Gene3D" id="1.20.120.530">
    <property type="entry name" value="GntR ligand-binding domain-like"/>
    <property type="match status" value="1"/>
</dbReference>